<protein>
    <submittedName>
        <fullName evidence="1">Uncharacterized protein</fullName>
    </submittedName>
</protein>
<keyword evidence="2" id="KW-1185">Reference proteome</keyword>
<gene>
    <name evidence="1" type="ORF">EDD18DRAFT_1358145</name>
</gene>
<dbReference type="Proteomes" id="UP001175228">
    <property type="component" value="Unassembled WGS sequence"/>
</dbReference>
<reference evidence="1" key="1">
    <citation type="submission" date="2023-06" db="EMBL/GenBank/DDBJ databases">
        <authorList>
            <consortium name="Lawrence Berkeley National Laboratory"/>
            <person name="Ahrendt S."/>
            <person name="Sahu N."/>
            <person name="Indic B."/>
            <person name="Wong-Bajracharya J."/>
            <person name="Merenyi Z."/>
            <person name="Ke H.-M."/>
            <person name="Monk M."/>
            <person name="Kocsube S."/>
            <person name="Drula E."/>
            <person name="Lipzen A."/>
            <person name="Balint B."/>
            <person name="Henrissat B."/>
            <person name="Andreopoulos B."/>
            <person name="Martin F.M."/>
            <person name="Harder C.B."/>
            <person name="Rigling D."/>
            <person name="Ford K.L."/>
            <person name="Foster G.D."/>
            <person name="Pangilinan J."/>
            <person name="Papanicolaou A."/>
            <person name="Barry K."/>
            <person name="LaButti K."/>
            <person name="Viragh M."/>
            <person name="Koriabine M."/>
            <person name="Yan M."/>
            <person name="Riley R."/>
            <person name="Champramary S."/>
            <person name="Plett K.L."/>
            <person name="Tsai I.J."/>
            <person name="Slot J."/>
            <person name="Sipos G."/>
            <person name="Plett J."/>
            <person name="Nagy L.G."/>
            <person name="Grigoriev I.V."/>
        </authorList>
    </citation>
    <scope>NUCLEOTIDE SEQUENCE</scope>
    <source>
        <strain evidence="1">HWK02</strain>
    </source>
</reference>
<name>A0AA39PZQ9_9AGAR</name>
<evidence type="ECO:0000313" key="2">
    <source>
        <dbReference type="Proteomes" id="UP001175228"/>
    </source>
</evidence>
<accession>A0AA39PZQ9</accession>
<organism evidence="1 2">
    <name type="scientific">Armillaria luteobubalina</name>
    <dbReference type="NCBI Taxonomy" id="153913"/>
    <lineage>
        <taxon>Eukaryota</taxon>
        <taxon>Fungi</taxon>
        <taxon>Dikarya</taxon>
        <taxon>Basidiomycota</taxon>
        <taxon>Agaricomycotina</taxon>
        <taxon>Agaricomycetes</taxon>
        <taxon>Agaricomycetidae</taxon>
        <taxon>Agaricales</taxon>
        <taxon>Marasmiineae</taxon>
        <taxon>Physalacriaceae</taxon>
        <taxon>Armillaria</taxon>
    </lineage>
</organism>
<dbReference type="EMBL" id="JAUEPU010000031">
    <property type="protein sequence ID" value="KAK0492113.1"/>
    <property type="molecule type" value="Genomic_DNA"/>
</dbReference>
<dbReference type="AlphaFoldDB" id="A0AA39PZQ9"/>
<proteinExistence type="predicted"/>
<sequence length="342" mass="39058">MFSKFIKEPSLCDPSLPPSLRTLAAVIRFLLHRFPPSEFNLPRATIWWPLRVAISVIPHRTSYQEATAVITMLEDIIISCTIESLNITPDWDDLCNVTIRTYQYLATIAPSAYSLHGVRSMIEFMTIHWDQQWRSGPACAALTNLLAKRIPVAFLAFLESQCLQFLGSHTFHEESVPVVREYVAGIFTWHHPSDGAVDESTLQAHVEYLHDPHNLFTTCSILATQGFKSTDRTAIHRDIMALVQLSPRDAAWGECHKKLCDLVQDDGADFFAEQRVRESDGDVRPLRIDEIQAEKANIRYAIQVLDDFFDGRAHTSIAHLDHFLARWLRRKPEDKPEQEQPV</sequence>
<comment type="caution">
    <text evidence="1">The sequence shown here is derived from an EMBL/GenBank/DDBJ whole genome shotgun (WGS) entry which is preliminary data.</text>
</comment>
<evidence type="ECO:0000313" key="1">
    <source>
        <dbReference type="EMBL" id="KAK0492113.1"/>
    </source>
</evidence>